<protein>
    <recommendedName>
        <fullName evidence="3">DUF3231 family protein</fullName>
    </recommendedName>
</protein>
<reference evidence="2" key="2">
    <citation type="submission" date="2014-05" db="EMBL/GenBank/DDBJ databases">
        <title>Draft genome sequence of Virgibacillus massiliensis Vm-5.</title>
        <authorList>
            <person name="Khelaifia S."/>
            <person name="Croce O."/>
            <person name="Lagier J.C."/>
            <person name="Raoult D."/>
        </authorList>
    </citation>
    <scope>NUCLEOTIDE SEQUENCE [LARGE SCALE GENOMIC DNA]</scope>
    <source>
        <strain evidence="2">Vm-5</strain>
    </source>
</reference>
<sequence>METNYYYQEELTVAEVSTLWTSYQNDTMLICGLRHFLANVTDEEIRSILEQFLAISEEHQKKITDIFNAENYPIPQGFTEQDVNSEAPRLFSDRIYLDLMLNVTNFSMAIYGLASSQVERDDIIQFYIEAVDETQRMYKITKDTAKAKGLYIRYPQIPKAKQIDFVTNDSFLAGWLGERRPLLGVEITALVLNTRRNALGQALVAGFAQVAQSKEVKKYFEKGRDIAAKHLEIFSSILNEEFISDGSRILTSEVTNSTTAPFSDKLMMFLVTTLIASGMGQYGSSMSISPRHDLGVHYGRLIAEISKYANQGANIMINNAWMEQPPIAADRKNLTK</sequence>
<dbReference type="Proteomes" id="UP000028875">
    <property type="component" value="Unassembled WGS sequence"/>
</dbReference>
<dbReference type="InterPro" id="IPR012347">
    <property type="entry name" value="Ferritin-like"/>
</dbReference>
<gene>
    <name evidence="1" type="ORF">BN990_02318</name>
</gene>
<dbReference type="Gene3D" id="1.20.1260.10">
    <property type="match status" value="2"/>
</dbReference>
<name>A0A024QCU4_9BACI</name>
<evidence type="ECO:0008006" key="3">
    <source>
        <dbReference type="Google" id="ProtNLM"/>
    </source>
</evidence>
<dbReference type="OrthoDB" id="1675670at2"/>
<dbReference type="AlphaFoldDB" id="A0A024QCU4"/>
<proteinExistence type="predicted"/>
<dbReference type="eggNOG" id="ENOG502Z85B">
    <property type="taxonomic scope" value="Bacteria"/>
</dbReference>
<comment type="caution">
    <text evidence="1">The sequence shown here is derived from an EMBL/GenBank/DDBJ whole genome shotgun (WGS) entry which is preliminary data.</text>
</comment>
<organism evidence="1 2">
    <name type="scientific">Virgibacillus massiliensis</name>
    <dbReference type="NCBI Taxonomy" id="1462526"/>
    <lineage>
        <taxon>Bacteria</taxon>
        <taxon>Bacillati</taxon>
        <taxon>Bacillota</taxon>
        <taxon>Bacilli</taxon>
        <taxon>Bacillales</taxon>
        <taxon>Bacillaceae</taxon>
        <taxon>Virgibacillus</taxon>
    </lineage>
</organism>
<accession>A0A024QCU4</accession>
<dbReference type="InterPro" id="IPR021617">
    <property type="entry name" value="DUF3231"/>
</dbReference>
<dbReference type="EMBL" id="CCDP010000001">
    <property type="protein sequence ID" value="CDQ40000.1"/>
    <property type="molecule type" value="Genomic_DNA"/>
</dbReference>
<dbReference type="Pfam" id="PF11553">
    <property type="entry name" value="DUF3231"/>
    <property type="match status" value="2"/>
</dbReference>
<keyword evidence="2" id="KW-1185">Reference proteome</keyword>
<evidence type="ECO:0000313" key="2">
    <source>
        <dbReference type="Proteomes" id="UP000028875"/>
    </source>
</evidence>
<dbReference type="STRING" id="1462526.BN990_02318"/>
<evidence type="ECO:0000313" key="1">
    <source>
        <dbReference type="EMBL" id="CDQ40000.1"/>
    </source>
</evidence>
<dbReference type="RefSeq" id="WP_038244129.1">
    <property type="nucleotide sequence ID" value="NZ_BNER01000004.1"/>
</dbReference>
<reference evidence="1 2" key="1">
    <citation type="submission" date="2014-03" db="EMBL/GenBank/DDBJ databases">
        <authorList>
            <person name="Urmite Genomes U."/>
        </authorList>
    </citation>
    <scope>NUCLEOTIDE SEQUENCE [LARGE SCALE GENOMIC DNA]</scope>
    <source>
        <strain evidence="1 2">Vm-5</strain>
    </source>
</reference>